<dbReference type="EMBL" id="CZAE01000008">
    <property type="protein sequence ID" value="CUP15006.1"/>
    <property type="molecule type" value="Genomic_DNA"/>
</dbReference>
<name>A0A174KX63_9BACE</name>
<accession>A0A174KX63</accession>
<gene>
    <name evidence="1" type="ORF">ERS852461_01950</name>
</gene>
<dbReference type="Proteomes" id="UP000095606">
    <property type="component" value="Unassembled WGS sequence"/>
</dbReference>
<sequence>MSQILLGTINTGFGCIFQREKQVSIPLGTINTAVDNLPTSVAGVFQFH</sequence>
<proteinExistence type="predicted"/>
<evidence type="ECO:0000313" key="2">
    <source>
        <dbReference type="Proteomes" id="UP000095606"/>
    </source>
</evidence>
<protein>
    <submittedName>
        <fullName evidence="1">Uncharacterized protein</fullName>
    </submittedName>
</protein>
<evidence type="ECO:0000313" key="1">
    <source>
        <dbReference type="EMBL" id="CUP15006.1"/>
    </source>
</evidence>
<dbReference type="AlphaFoldDB" id="A0A174KX63"/>
<reference evidence="1 2" key="1">
    <citation type="submission" date="2015-09" db="EMBL/GenBank/DDBJ databases">
        <authorList>
            <consortium name="Pathogen Informatics"/>
        </authorList>
    </citation>
    <scope>NUCLEOTIDE SEQUENCE [LARGE SCALE GENOMIC DNA]</scope>
    <source>
        <strain evidence="1 2">2789STDY5834846</strain>
    </source>
</reference>
<organism evidence="1 2">
    <name type="scientific">Bacteroides faecis</name>
    <dbReference type="NCBI Taxonomy" id="674529"/>
    <lineage>
        <taxon>Bacteria</taxon>
        <taxon>Pseudomonadati</taxon>
        <taxon>Bacteroidota</taxon>
        <taxon>Bacteroidia</taxon>
        <taxon>Bacteroidales</taxon>
        <taxon>Bacteroidaceae</taxon>
        <taxon>Bacteroides</taxon>
    </lineage>
</organism>